<feature type="domain" description="BCAS3 WD40" evidence="2">
    <location>
        <begin position="818"/>
        <end position="918"/>
    </location>
</feature>
<dbReference type="SUPFAM" id="SSF50978">
    <property type="entry name" value="WD40 repeat-like"/>
    <property type="match status" value="1"/>
</dbReference>
<name>A0A4V1IS45_9FUNG</name>
<feature type="region of interest" description="Disordered" evidence="1">
    <location>
        <begin position="1006"/>
        <end position="1044"/>
    </location>
</feature>
<feature type="compositionally biased region" description="Low complexity" evidence="1">
    <location>
        <begin position="1028"/>
        <end position="1040"/>
    </location>
</feature>
<protein>
    <recommendedName>
        <fullName evidence="2">BCAS3 WD40 domain-containing protein</fullName>
    </recommendedName>
</protein>
<dbReference type="Proteomes" id="UP000269721">
    <property type="component" value="Unassembled WGS sequence"/>
</dbReference>
<feature type="region of interest" description="Disordered" evidence="1">
    <location>
        <begin position="1058"/>
        <end position="1108"/>
    </location>
</feature>
<feature type="compositionally biased region" description="Pro residues" evidence="1">
    <location>
        <begin position="330"/>
        <end position="342"/>
    </location>
</feature>
<proteinExistence type="predicted"/>
<dbReference type="InterPro" id="IPR045142">
    <property type="entry name" value="BCAS3-like"/>
</dbReference>
<dbReference type="OrthoDB" id="25778at2759"/>
<feature type="compositionally biased region" description="Low complexity" evidence="1">
    <location>
        <begin position="320"/>
        <end position="329"/>
    </location>
</feature>
<dbReference type="GO" id="GO:0042594">
    <property type="term" value="P:response to starvation"/>
    <property type="evidence" value="ECO:0007669"/>
    <property type="project" value="TreeGrafter"/>
</dbReference>
<dbReference type="EMBL" id="KZ994705">
    <property type="protein sequence ID" value="RKO92277.1"/>
    <property type="molecule type" value="Genomic_DNA"/>
</dbReference>
<feature type="compositionally biased region" description="Acidic residues" evidence="1">
    <location>
        <begin position="688"/>
        <end position="697"/>
    </location>
</feature>
<feature type="domain" description="BCAS3 WD40" evidence="2">
    <location>
        <begin position="512"/>
        <end position="674"/>
    </location>
</feature>
<feature type="region of interest" description="Disordered" evidence="1">
    <location>
        <begin position="254"/>
        <end position="397"/>
    </location>
</feature>
<feature type="region of interest" description="Disordered" evidence="1">
    <location>
        <begin position="44"/>
        <end position="64"/>
    </location>
</feature>
<evidence type="ECO:0000256" key="1">
    <source>
        <dbReference type="SAM" id="MobiDB-lite"/>
    </source>
</evidence>
<sequence length="1481" mass="155503">MSKTNIAPLTVLHPMSSRKNLALTNKDITSGDRESELDDEAIHGHHRGEARRAGSHTGLARRDLGGERRDRLRLSGKRRLDIVLVSLKVGDVGLRVPDGEILDRDGGIGDGVGRRASPGLFRRGRCRIGQLAARSARRLACWVGIREERGVGRRGRPTWWYELGPMMYFADTDLAASRFLRAEGHCFLPADGGCRRSEERVSLPLVVTFVMKCWGEGGDMGRRQGCGEGGAFFELLEEGTGAALSFLAPLKKTNEAPQATESSRRVYLPEQHREAHLASPASRRFGAEQPRPLEGGERRESRTGLLSPPSLTDPLHTGASLTTSTLTSDVPPPSPLSSPPPCLSVFLDPPFPHRHQLSLPSTPPPKSPSPRKSSHHHTLPANPLFHPLGRSPKEQSNRHPVNMFAASQGTGVRAEPKSLRPHSTLSSITSYLSGISSYVAQNLPEKLHASGLTASSSISAGSSSASSLPDVVQVLSARFAWVEWDLVGVSSGGSGGAGGGRKAVGGGAARKRLCLLLGYVDGLQIWSVDDTEDVHEVVSVREGLGPVRCLEAIQSPNRREGAQSFFDHGRPLLAYITETAAEESKSRSVAFQSVVQVYSLRSLSVVKTLRFGQETVVSIKCTSRSLVVALQSHFLHIYSTATMSHVATISDARPCPTTLSPVVDIGSRFIAYASVTPVPLGRRPSDATESDSEDGDGDHEGGGGPGGNGTGASARRVAGRVAKDLMVGARVIGGLGFQALNYFAPQGGETAGSGQGAGAGGGVTDVVAEGLDKDAGVRLTKTTAAKDTADLPEGVIVIRDITPNILTSSTPVPHTSLPLIAHWKPHSNPVSVAAFNPNQTLLITASTQATTFYVWQVPGRSRREPPSPARAARCLYRLERGYTPATIEDLAFSVDSRWVGATSSRGTTHVYRIDPAGRGGGEHAPSSAERLDVINGMVEPRTSGAGSGAGLTYAGSVGGRRPSGGGTPAGGGVGNGAAGGGAARGTGPISLYPIARVKQHVPVEKRGSVSAGSDVHDGGPAMLSSLQASSAHSTAAPSAPAHRRARANLAAAFLLDQPVPKDLNTRPPSSSKRSPNIDRTSPPIPHSSSSKAIGIVGSLGASPSQMADRPVRLHRQSLLTLHPSGTLRLHHIDLVADDPPATSGSIMRPSTPPHHHHLHPLSPPSHTTIGSPPRRTGTSPLDRFSPTGIIALAGFAASAGAGGGVPAADGRRGIRVAVKDVVEWSVLREPDWGEVRKAVQPLRNPPPTPSPPASTTWPSQMEIATHDPHAFGRPLWLDPRFGFKTFVLPDAASEGAGGTGRTLVAGPWEDSAGRPVVAPDLSDLPPAVDVVVVREAPKPYGDETNPASEMFPIIDDDDVEEGISTAMDSALDSYSPMVPVRDATKPKEPEEPLSFEDAFVIHLPTSSPPLLTHSSSTSPVPLSISISTISTTTSAASHGDDDPAWATTMFGEGSLEYGDDAGGDAGAAFDGGVDDLVLGEE</sequence>
<accession>A0A4V1IS45</accession>
<reference evidence="4" key="1">
    <citation type="journal article" date="2018" name="Nat. Microbiol.">
        <title>Leveraging single-cell genomics to expand the fungal tree of life.</title>
        <authorList>
            <person name="Ahrendt S.R."/>
            <person name="Quandt C.A."/>
            <person name="Ciobanu D."/>
            <person name="Clum A."/>
            <person name="Salamov A."/>
            <person name="Andreopoulos B."/>
            <person name="Cheng J.F."/>
            <person name="Woyke T."/>
            <person name="Pelin A."/>
            <person name="Henrissat B."/>
            <person name="Reynolds N.K."/>
            <person name="Benny G.L."/>
            <person name="Smith M.E."/>
            <person name="James T.Y."/>
            <person name="Grigoriev I.V."/>
        </authorList>
    </citation>
    <scope>NUCLEOTIDE SEQUENCE [LARGE SCALE GENOMIC DNA]</scope>
</reference>
<dbReference type="SMART" id="SM00320">
    <property type="entry name" value="WD40"/>
    <property type="match status" value="2"/>
</dbReference>
<dbReference type="InterPro" id="IPR001680">
    <property type="entry name" value="WD40_rpt"/>
</dbReference>
<gene>
    <name evidence="3" type="ORF">BDK51DRAFT_38584</name>
</gene>
<dbReference type="InterPro" id="IPR015943">
    <property type="entry name" value="WD40/YVTN_repeat-like_dom_sf"/>
</dbReference>
<feature type="region of interest" description="Disordered" evidence="1">
    <location>
        <begin position="680"/>
        <end position="715"/>
    </location>
</feature>
<organism evidence="3 4">
    <name type="scientific">Blyttiomyces helicus</name>
    <dbReference type="NCBI Taxonomy" id="388810"/>
    <lineage>
        <taxon>Eukaryota</taxon>
        <taxon>Fungi</taxon>
        <taxon>Fungi incertae sedis</taxon>
        <taxon>Chytridiomycota</taxon>
        <taxon>Chytridiomycota incertae sedis</taxon>
        <taxon>Chytridiomycetes</taxon>
        <taxon>Chytridiomycetes incertae sedis</taxon>
        <taxon>Blyttiomyces</taxon>
    </lineage>
</organism>
<dbReference type="PANTHER" id="PTHR13268:SF0">
    <property type="entry name" value="BCAS3 MICROTUBULE ASSOCIATED CELL MIGRATION FACTOR"/>
    <property type="match status" value="1"/>
</dbReference>
<dbReference type="Pfam" id="PF21034">
    <property type="entry name" value="BCAS3_WD40"/>
    <property type="match status" value="2"/>
</dbReference>
<dbReference type="InterPro" id="IPR048382">
    <property type="entry name" value="BCAS3_WD40"/>
</dbReference>
<dbReference type="InterPro" id="IPR036322">
    <property type="entry name" value="WD40_repeat_dom_sf"/>
</dbReference>
<feature type="compositionally biased region" description="Polar residues" evidence="1">
    <location>
        <begin position="1066"/>
        <end position="1079"/>
    </location>
</feature>
<evidence type="ECO:0000313" key="3">
    <source>
        <dbReference type="EMBL" id="RKO92277.1"/>
    </source>
</evidence>
<feature type="region of interest" description="Disordered" evidence="1">
    <location>
        <begin position="1141"/>
        <end position="1180"/>
    </location>
</feature>
<dbReference type="PANTHER" id="PTHR13268">
    <property type="entry name" value="BREAST CARCINOMA AMPLIFIED SEQUENCE 3"/>
    <property type="match status" value="1"/>
</dbReference>
<dbReference type="GO" id="GO:0005737">
    <property type="term" value="C:cytoplasm"/>
    <property type="evidence" value="ECO:0007669"/>
    <property type="project" value="TreeGrafter"/>
</dbReference>
<keyword evidence="4" id="KW-1185">Reference proteome</keyword>
<evidence type="ECO:0000259" key="2">
    <source>
        <dbReference type="Pfam" id="PF21034"/>
    </source>
</evidence>
<dbReference type="Gene3D" id="2.130.10.10">
    <property type="entry name" value="YVTN repeat-like/Quinoprotein amine dehydrogenase"/>
    <property type="match status" value="1"/>
</dbReference>
<dbReference type="GO" id="GO:0006914">
    <property type="term" value="P:autophagy"/>
    <property type="evidence" value="ECO:0007669"/>
    <property type="project" value="InterPro"/>
</dbReference>
<evidence type="ECO:0000313" key="4">
    <source>
        <dbReference type="Proteomes" id="UP000269721"/>
    </source>
</evidence>